<dbReference type="InterPro" id="IPR004821">
    <property type="entry name" value="Cyt_trans-like"/>
</dbReference>
<dbReference type="CDD" id="cd02166">
    <property type="entry name" value="NMNAT_Archaea"/>
    <property type="match status" value="1"/>
</dbReference>
<keyword evidence="2 4" id="KW-0808">Transferase</keyword>
<dbReference type="GO" id="GO:0000309">
    <property type="term" value="F:nicotinamide-nucleotide adenylyltransferase activity"/>
    <property type="evidence" value="ECO:0007669"/>
    <property type="project" value="UniProtKB-UniRule"/>
</dbReference>
<comment type="similarity">
    <text evidence="1 4">Belongs to the archaeal NMN adenylyltransferase family.</text>
</comment>
<keyword evidence="4" id="KW-0547">Nucleotide-binding</keyword>
<proteinExistence type="inferred from homology"/>
<keyword evidence="4" id="KW-0520">NAD</keyword>
<reference evidence="7" key="1">
    <citation type="journal article" date="2020" name="mSystems">
        <title>Genome- and Community-Level Interaction Insights into Carbon Utilization and Element Cycling Functions of Hydrothermarchaeota in Hydrothermal Sediment.</title>
        <authorList>
            <person name="Zhou Z."/>
            <person name="Liu Y."/>
            <person name="Xu W."/>
            <person name="Pan J."/>
            <person name="Luo Z.H."/>
            <person name="Li M."/>
        </authorList>
    </citation>
    <scope>NUCLEOTIDE SEQUENCE [LARGE SCALE GENOMIC DNA]</scope>
    <source>
        <strain evidence="7">SpSt-16</strain>
    </source>
</reference>
<dbReference type="SUPFAM" id="SSF52374">
    <property type="entry name" value="Nucleotidylyl transferase"/>
    <property type="match status" value="1"/>
</dbReference>
<keyword evidence="4" id="KW-0662">Pyridine nucleotide biosynthesis</keyword>
<evidence type="ECO:0000256" key="5">
    <source>
        <dbReference type="NCBIfam" id="TIGR01527"/>
    </source>
</evidence>
<dbReference type="UniPathway" id="UPA00253">
    <property type="reaction ID" value="UER00600"/>
</dbReference>
<dbReference type="InterPro" id="IPR014729">
    <property type="entry name" value="Rossmann-like_a/b/a_fold"/>
</dbReference>
<accession>A0A7C2ZR91</accession>
<dbReference type="Pfam" id="PF01467">
    <property type="entry name" value="CTP_transf_like"/>
    <property type="match status" value="1"/>
</dbReference>
<dbReference type="EMBL" id="DSGT01000002">
    <property type="protein sequence ID" value="HEW52697.1"/>
    <property type="molecule type" value="Genomic_DNA"/>
</dbReference>
<dbReference type="GO" id="GO:0009435">
    <property type="term" value="P:NAD+ biosynthetic process"/>
    <property type="evidence" value="ECO:0007669"/>
    <property type="project" value="UniProtKB-UniRule"/>
</dbReference>
<dbReference type="NCBIfam" id="NF002243">
    <property type="entry name" value="PRK01153.1"/>
    <property type="match status" value="1"/>
</dbReference>
<dbReference type="Gene3D" id="3.40.50.620">
    <property type="entry name" value="HUPs"/>
    <property type="match status" value="1"/>
</dbReference>
<name>A0A7C2ZR91_9CREN</name>
<evidence type="ECO:0000256" key="1">
    <source>
        <dbReference type="ARBA" id="ARBA00010124"/>
    </source>
</evidence>
<dbReference type="NCBIfam" id="TIGR01527">
    <property type="entry name" value="arch_NMN_Atrans"/>
    <property type="match status" value="1"/>
</dbReference>
<dbReference type="AlphaFoldDB" id="A0A7C2ZR91"/>
<dbReference type="GO" id="GO:0005524">
    <property type="term" value="F:ATP binding"/>
    <property type="evidence" value="ECO:0007669"/>
    <property type="project" value="UniProtKB-KW"/>
</dbReference>
<dbReference type="NCBIfam" id="TIGR00125">
    <property type="entry name" value="cyt_tran_rel"/>
    <property type="match status" value="1"/>
</dbReference>
<keyword evidence="3 4" id="KW-0548">Nucleotidyltransferase</keyword>
<dbReference type="EC" id="2.7.7.1" evidence="4 5"/>
<comment type="caution">
    <text evidence="7">The sequence shown here is derived from an EMBL/GenBank/DDBJ whole genome shotgun (WGS) entry which is preliminary data.</text>
</comment>
<dbReference type="PANTHER" id="PTHR21342:SF0">
    <property type="entry name" value="BIFUNCTIONAL NMN ADENYLYLTRANSFERASE_NUDIX HYDROLASE"/>
    <property type="match status" value="1"/>
</dbReference>
<evidence type="ECO:0000256" key="2">
    <source>
        <dbReference type="ARBA" id="ARBA00022679"/>
    </source>
</evidence>
<evidence type="ECO:0000256" key="3">
    <source>
        <dbReference type="ARBA" id="ARBA00022695"/>
    </source>
</evidence>
<protein>
    <recommendedName>
        <fullName evidence="4 5">Nicotinamide-nucleotide adenylyltransferase</fullName>
        <ecNumber evidence="4 5">2.7.7.1</ecNumber>
    </recommendedName>
    <alternativeName>
        <fullName evidence="4">NAD(+) diphosphorylase</fullName>
    </alternativeName>
    <alternativeName>
        <fullName evidence="4">NAD(+) pyrophosphorylase</fullName>
    </alternativeName>
    <alternativeName>
        <fullName evidence="4">NMN adenylyltransferase</fullName>
    </alternativeName>
</protein>
<evidence type="ECO:0000256" key="4">
    <source>
        <dbReference type="HAMAP-Rule" id="MF_00243"/>
    </source>
</evidence>
<dbReference type="HAMAP" id="MF_00243">
    <property type="entry name" value="NMN_adenylyltr"/>
    <property type="match status" value="1"/>
</dbReference>
<dbReference type="GO" id="GO:0005737">
    <property type="term" value="C:cytoplasm"/>
    <property type="evidence" value="ECO:0007669"/>
    <property type="project" value="UniProtKB-SubCell"/>
</dbReference>
<comment type="catalytic activity">
    <reaction evidence="4">
        <text>beta-nicotinamide D-ribonucleotide + ATP + H(+) = diphosphate + NAD(+)</text>
        <dbReference type="Rhea" id="RHEA:21360"/>
        <dbReference type="ChEBI" id="CHEBI:14649"/>
        <dbReference type="ChEBI" id="CHEBI:15378"/>
        <dbReference type="ChEBI" id="CHEBI:30616"/>
        <dbReference type="ChEBI" id="CHEBI:33019"/>
        <dbReference type="ChEBI" id="CHEBI:57540"/>
        <dbReference type="EC" id="2.7.7.1"/>
    </reaction>
</comment>
<evidence type="ECO:0000259" key="6">
    <source>
        <dbReference type="Pfam" id="PF01467"/>
    </source>
</evidence>
<comment type="pathway">
    <text evidence="4">Cofactor biosynthesis; NAD(+) biosynthesis; NAD(+) from nicotinamide D-ribonucleotide: step 1/1.</text>
</comment>
<comment type="subcellular location">
    <subcellularLocation>
        <location evidence="4">Cytoplasm</location>
    </subcellularLocation>
</comment>
<dbReference type="InterPro" id="IPR006418">
    <property type="entry name" value="NMN_Atrans_arc"/>
</dbReference>
<feature type="domain" description="Cytidyltransferase-like" evidence="6">
    <location>
        <begin position="6"/>
        <end position="136"/>
    </location>
</feature>
<organism evidence="7">
    <name type="scientific">Ignisphaera aggregans</name>
    <dbReference type="NCBI Taxonomy" id="334771"/>
    <lineage>
        <taxon>Archaea</taxon>
        <taxon>Thermoproteota</taxon>
        <taxon>Thermoprotei</taxon>
        <taxon>Desulfurococcales</taxon>
        <taxon>Desulfurococcaceae</taxon>
        <taxon>Ignisphaera</taxon>
    </lineage>
</organism>
<dbReference type="PANTHER" id="PTHR21342">
    <property type="entry name" value="PHOSPHOPANTETHEINE ADENYLYLTRANSFERASE"/>
    <property type="match status" value="1"/>
</dbReference>
<keyword evidence="4" id="KW-0067">ATP-binding</keyword>
<keyword evidence="4" id="KW-0963">Cytoplasm</keyword>
<sequence length="173" mass="19723">MVLRGVYPGRFQPPHLGHLHTIKWALDKVDELIIVVGTAQESHTLSNPFTAGERIVMIKEGLRDFNIDLNRVYIVPVADIYMNAVWVHYVAMLVPSFRYAISRNPLVVRLFKEAGYDVLIPPAYNRELYNSTRIRKLILQGNSEWKKLVSPSIARIIESIDGVSRIVEIAGRD</sequence>
<evidence type="ECO:0000313" key="7">
    <source>
        <dbReference type="EMBL" id="HEW52697.1"/>
    </source>
</evidence>
<gene>
    <name evidence="7" type="ORF">ENO77_00725</name>
</gene>